<dbReference type="Proteomes" id="UP000515977">
    <property type="component" value="Chromosome"/>
</dbReference>
<organism evidence="2 3">
    <name type="scientific">Thermomonas brevis</name>
    <dbReference type="NCBI Taxonomy" id="215691"/>
    <lineage>
        <taxon>Bacteria</taxon>
        <taxon>Pseudomonadati</taxon>
        <taxon>Pseudomonadota</taxon>
        <taxon>Gammaproteobacteria</taxon>
        <taxon>Lysobacterales</taxon>
        <taxon>Lysobacteraceae</taxon>
        <taxon>Thermomonas</taxon>
    </lineage>
</organism>
<name>A0A7G9QRH9_9GAMM</name>
<feature type="signal peptide" evidence="1">
    <location>
        <begin position="1"/>
        <end position="38"/>
    </location>
</feature>
<feature type="chain" id="PRO_5028817949" evidence="1">
    <location>
        <begin position="39"/>
        <end position="249"/>
    </location>
</feature>
<reference evidence="2 3" key="1">
    <citation type="submission" date="2020-08" db="EMBL/GenBank/DDBJ databases">
        <title>Genome sequence of Thermomonas brevis KACC 16975T.</title>
        <authorList>
            <person name="Hyun D.-W."/>
            <person name="Bae J.-W."/>
        </authorList>
    </citation>
    <scope>NUCLEOTIDE SEQUENCE [LARGE SCALE GENOMIC DNA]</scope>
    <source>
        <strain evidence="2 3">KACC 16975</strain>
    </source>
</reference>
<gene>
    <name evidence="2" type="ORF">H9L17_12260</name>
</gene>
<evidence type="ECO:0000313" key="3">
    <source>
        <dbReference type="Proteomes" id="UP000515977"/>
    </source>
</evidence>
<dbReference type="RefSeq" id="WP_187569716.1">
    <property type="nucleotide sequence ID" value="NZ_CP060711.1"/>
</dbReference>
<protein>
    <submittedName>
        <fullName evidence="2">Uncharacterized protein</fullName>
    </submittedName>
</protein>
<dbReference type="EMBL" id="CP060711">
    <property type="protein sequence ID" value="QNN45954.1"/>
    <property type="molecule type" value="Genomic_DNA"/>
</dbReference>
<evidence type="ECO:0000256" key="1">
    <source>
        <dbReference type="SAM" id="SignalP"/>
    </source>
</evidence>
<keyword evidence="1" id="KW-0732">Signal</keyword>
<dbReference type="AlphaFoldDB" id="A0A7G9QRH9"/>
<evidence type="ECO:0000313" key="2">
    <source>
        <dbReference type="EMBL" id="QNN45954.1"/>
    </source>
</evidence>
<dbReference type="KEGG" id="tbv:H9L17_12260"/>
<sequence length="249" mass="26242">MLTQPPAPALADRRRKRRPWLLSLLLLPLLCACGFALAAAAGDGSGKAFPVDGRVALFEPDVELSELAGGKATPRAEWTATARLLYAQAALETLDQRGIDVASGGALPLHDPAGDDDQLRQHVQSIANALLQRRRGQDASPVPSLEADAEALRRIADADYGLFTWIRDSQAGNGRAAVRLAGRLLIGNLGGGEQAGVALLVELRTGKVVWHVLLPGQTYDLRNLAGARDAAARLLNPLRGGRPAPAGTP</sequence>
<keyword evidence="3" id="KW-1185">Reference proteome</keyword>
<accession>A0A7G9QRH9</accession>
<proteinExistence type="predicted"/>